<dbReference type="RefSeq" id="WP_271435824.1">
    <property type="nucleotide sequence ID" value="NZ_CP073355.1"/>
</dbReference>
<dbReference type="EMBL" id="CP073355">
    <property type="protein sequence ID" value="URA10697.1"/>
    <property type="molecule type" value="Genomic_DNA"/>
</dbReference>
<keyword evidence="3" id="KW-1185">Reference proteome</keyword>
<protein>
    <submittedName>
        <fullName evidence="2">TIGR03915 family putative DNA repair protein</fullName>
    </submittedName>
</protein>
<dbReference type="Pfam" id="PF13566">
    <property type="entry name" value="DUF4130"/>
    <property type="match status" value="1"/>
</dbReference>
<accession>A0AAX3BEG1</accession>
<evidence type="ECO:0000259" key="1">
    <source>
        <dbReference type="Pfam" id="PF13566"/>
    </source>
</evidence>
<evidence type="ECO:0000313" key="3">
    <source>
        <dbReference type="Proteomes" id="UP001056539"/>
    </source>
</evidence>
<sequence length="241" mass="28570">MITHDGSFTAFFTAFLVALSRGEDFGPEEGGLFETKSVSPDDRLVEQWLARTKQAYGSEVVSDFLALFFSEEKDRESLFLSYAKLLEKKGKTIRNARQEPIIARIMKIRRAYFFEVHRFQGLVRFREIQGWLYAPIEPTYHILPYLWSHFHRRLPREKWIIHDTGRDVAVLYDGEIHWTNGFSLDGTLEELVSEREKEIQALWKGFYQSIAIPERKNPRQQRQMMPKKYWKYLVEKENNPA</sequence>
<reference evidence="2" key="2">
    <citation type="submission" date="2022-06" db="EMBL/GenBank/DDBJ databases">
        <title>Thermospira aquatica gen. nov., sp. nov.</title>
        <authorList>
            <person name="Ben Ali Gam Z."/>
            <person name="Labat M."/>
        </authorList>
    </citation>
    <scope>NUCLEOTIDE SEQUENCE</scope>
    <source>
        <strain evidence="2">F1F22</strain>
    </source>
</reference>
<dbReference type="NCBIfam" id="TIGR03915">
    <property type="entry name" value="SAM_7_link_chp"/>
    <property type="match status" value="1"/>
</dbReference>
<reference evidence="2" key="1">
    <citation type="submission" date="2021-04" db="EMBL/GenBank/DDBJ databases">
        <authorList>
            <person name="Postec A."/>
        </authorList>
    </citation>
    <scope>NUCLEOTIDE SEQUENCE</scope>
    <source>
        <strain evidence="2">F1F22</strain>
    </source>
</reference>
<proteinExistence type="predicted"/>
<feature type="domain" description="DUF4130" evidence="1">
    <location>
        <begin position="74"/>
        <end position="235"/>
    </location>
</feature>
<dbReference type="KEGG" id="taqu:KDW03_02525"/>
<dbReference type="InterPro" id="IPR023875">
    <property type="entry name" value="DNA_repair_put"/>
</dbReference>
<name>A0AAX3BEG1_9SPIR</name>
<gene>
    <name evidence="2" type="ORF">KDW03_02525</name>
</gene>
<evidence type="ECO:0000313" key="2">
    <source>
        <dbReference type="EMBL" id="URA10697.1"/>
    </source>
</evidence>
<organism evidence="2 3">
    <name type="scientific">Thermospira aquatica</name>
    <dbReference type="NCBI Taxonomy" id="2828656"/>
    <lineage>
        <taxon>Bacteria</taxon>
        <taxon>Pseudomonadati</taxon>
        <taxon>Spirochaetota</taxon>
        <taxon>Spirochaetia</taxon>
        <taxon>Brevinematales</taxon>
        <taxon>Thermospiraceae</taxon>
        <taxon>Thermospira</taxon>
    </lineage>
</organism>
<dbReference type="InterPro" id="IPR025404">
    <property type="entry name" value="DUF4130"/>
</dbReference>
<dbReference type="Proteomes" id="UP001056539">
    <property type="component" value="Chromosome"/>
</dbReference>
<dbReference type="AlphaFoldDB" id="A0AAX3BEG1"/>